<dbReference type="RefSeq" id="XP_018004119.1">
    <property type="nucleotide sequence ID" value="XM_018146513.1"/>
</dbReference>
<dbReference type="OrthoDB" id="10552595at2759"/>
<proteinExistence type="predicted"/>
<sequence>MVYPRRPLAGTKLQHHADDILAESGSPKRRKRRKLAVNHPKPSNTAETLLITRPGTESRCQAGTNDLGSSPGTVIAAPVTPITTHHKGSPETPEIFTFKNKKAYQRARTLFSMGYSSSSSADSREDQDIPSTLRWNELMSLLASEPISCSILPMKGTAQKIVRPARNGVIYGSVTLHKPHGGNPKVEREMLENMAGQLMQGFRWRKDHFVMTPTPTKVQEEPNPGRE</sequence>
<protein>
    <submittedName>
        <fullName evidence="2">Uncharacterized protein</fullName>
    </submittedName>
</protein>
<reference evidence="2 3" key="1">
    <citation type="submission" date="2015-06" db="EMBL/GenBank/DDBJ databases">
        <title>Draft genome of the ant-associated black yeast Phialophora attae CBS 131958.</title>
        <authorList>
            <person name="Moreno L.F."/>
            <person name="Stielow B.J."/>
            <person name="de Hoog S."/>
            <person name="Vicente V.A."/>
            <person name="Weiss V.A."/>
            <person name="de Vries M."/>
            <person name="Cruz L.M."/>
            <person name="Souza E.M."/>
        </authorList>
    </citation>
    <scope>NUCLEOTIDE SEQUENCE [LARGE SCALE GENOMIC DNA]</scope>
    <source>
        <strain evidence="2 3">CBS 131958</strain>
    </source>
</reference>
<evidence type="ECO:0000313" key="2">
    <source>
        <dbReference type="EMBL" id="KPI44156.1"/>
    </source>
</evidence>
<dbReference type="AlphaFoldDB" id="A0A0N1HVY7"/>
<comment type="caution">
    <text evidence="2">The sequence shown here is derived from an EMBL/GenBank/DDBJ whole genome shotgun (WGS) entry which is preliminary data.</text>
</comment>
<evidence type="ECO:0000313" key="3">
    <source>
        <dbReference type="Proteomes" id="UP000038010"/>
    </source>
</evidence>
<dbReference type="VEuPathDB" id="FungiDB:AB675_6236"/>
<gene>
    <name evidence="2" type="ORF">AB675_6236</name>
</gene>
<dbReference type="GeneID" id="28738393"/>
<feature type="region of interest" description="Disordered" evidence="1">
    <location>
        <begin position="1"/>
        <end position="47"/>
    </location>
</feature>
<name>A0A0N1HVY7_9EURO</name>
<keyword evidence="3" id="KW-1185">Reference proteome</keyword>
<dbReference type="EMBL" id="LFJN01000004">
    <property type="protein sequence ID" value="KPI44156.1"/>
    <property type="molecule type" value="Genomic_DNA"/>
</dbReference>
<feature type="compositionally biased region" description="Basic residues" evidence="1">
    <location>
        <begin position="27"/>
        <end position="36"/>
    </location>
</feature>
<organism evidence="2 3">
    <name type="scientific">Cyphellophora attinorum</name>
    <dbReference type="NCBI Taxonomy" id="1664694"/>
    <lineage>
        <taxon>Eukaryota</taxon>
        <taxon>Fungi</taxon>
        <taxon>Dikarya</taxon>
        <taxon>Ascomycota</taxon>
        <taxon>Pezizomycotina</taxon>
        <taxon>Eurotiomycetes</taxon>
        <taxon>Chaetothyriomycetidae</taxon>
        <taxon>Chaetothyriales</taxon>
        <taxon>Cyphellophoraceae</taxon>
        <taxon>Cyphellophora</taxon>
    </lineage>
</organism>
<dbReference type="Proteomes" id="UP000038010">
    <property type="component" value="Unassembled WGS sequence"/>
</dbReference>
<evidence type="ECO:0000256" key="1">
    <source>
        <dbReference type="SAM" id="MobiDB-lite"/>
    </source>
</evidence>
<accession>A0A0N1HVY7</accession>